<dbReference type="AlphaFoldDB" id="A0A0M7A8R3"/>
<name>A0A0M7A8R3_9HYPH</name>
<reference evidence="3" key="1">
    <citation type="submission" date="2015-07" db="EMBL/GenBank/DDBJ databases">
        <authorList>
            <person name="Rodrigo-Torres Lidia"/>
            <person name="Arahal R.David."/>
        </authorList>
    </citation>
    <scope>NUCLEOTIDE SEQUENCE [LARGE SCALE GENOMIC DNA]</scope>
    <source>
        <strain evidence="3">CECT 5096</strain>
    </source>
</reference>
<dbReference type="OrthoDB" id="7875399at2"/>
<dbReference type="Gene3D" id="1.10.10.10">
    <property type="entry name" value="Winged helix-like DNA-binding domain superfamily/Winged helix DNA-binding domain"/>
    <property type="match status" value="1"/>
</dbReference>
<dbReference type="SUPFAM" id="SSF46785">
    <property type="entry name" value="Winged helix' DNA-binding domain"/>
    <property type="match status" value="1"/>
</dbReference>
<gene>
    <name evidence="2" type="ORF">LA5096_02602</name>
</gene>
<dbReference type="PANTHER" id="PTHR33164:SF43">
    <property type="entry name" value="HTH-TYPE TRANSCRIPTIONAL REPRESSOR YETL"/>
    <property type="match status" value="1"/>
</dbReference>
<keyword evidence="3" id="KW-1185">Reference proteome</keyword>
<sequence length="148" mass="16955">MAEEYTLHNRIGFKVTRLARIMEARLEKQLSEHGITRLMWCVLRGVGMENVTTPSGLADYICITRPAVSRLLKTMEERGLLARTGMDDKRFTEVALTKLGEEKTRACHVLVRELNDHFAGKLDPGIYETFMTAIDELTQDEQVQLMRL</sequence>
<dbReference type="EMBL" id="CXWC01000010">
    <property type="protein sequence ID" value="CTQ70620.1"/>
    <property type="molecule type" value="Genomic_DNA"/>
</dbReference>
<feature type="domain" description="HTH marR-type" evidence="1">
    <location>
        <begin position="8"/>
        <end position="148"/>
    </location>
</feature>
<dbReference type="Pfam" id="PF12802">
    <property type="entry name" value="MarR_2"/>
    <property type="match status" value="1"/>
</dbReference>
<dbReference type="InterPro" id="IPR000835">
    <property type="entry name" value="HTH_MarR-typ"/>
</dbReference>
<dbReference type="GO" id="GO:0003700">
    <property type="term" value="F:DNA-binding transcription factor activity"/>
    <property type="evidence" value="ECO:0007669"/>
    <property type="project" value="InterPro"/>
</dbReference>
<organism evidence="2 3">
    <name type="scientific">Roseibium album</name>
    <dbReference type="NCBI Taxonomy" id="311410"/>
    <lineage>
        <taxon>Bacteria</taxon>
        <taxon>Pseudomonadati</taxon>
        <taxon>Pseudomonadota</taxon>
        <taxon>Alphaproteobacteria</taxon>
        <taxon>Hyphomicrobiales</taxon>
        <taxon>Stappiaceae</taxon>
        <taxon>Roseibium</taxon>
    </lineage>
</organism>
<proteinExistence type="predicted"/>
<dbReference type="InterPro" id="IPR039422">
    <property type="entry name" value="MarR/SlyA-like"/>
</dbReference>
<dbReference type="InterPro" id="IPR036390">
    <property type="entry name" value="WH_DNA-bd_sf"/>
</dbReference>
<dbReference type="PROSITE" id="PS50995">
    <property type="entry name" value="HTH_MARR_2"/>
    <property type="match status" value="1"/>
</dbReference>
<dbReference type="RefSeq" id="WP_055113288.1">
    <property type="nucleotide sequence ID" value="NZ_CXWA01000001.1"/>
</dbReference>
<accession>A0A0M7A8R3</accession>
<evidence type="ECO:0000313" key="2">
    <source>
        <dbReference type="EMBL" id="CTQ70620.1"/>
    </source>
</evidence>
<dbReference type="PANTHER" id="PTHR33164">
    <property type="entry name" value="TRANSCRIPTIONAL REGULATOR, MARR FAMILY"/>
    <property type="match status" value="1"/>
</dbReference>
<protein>
    <submittedName>
        <fullName evidence="2">Transcriptional regulator SlyA</fullName>
    </submittedName>
</protein>
<evidence type="ECO:0000313" key="3">
    <source>
        <dbReference type="Proteomes" id="UP000049983"/>
    </source>
</evidence>
<dbReference type="SMART" id="SM00347">
    <property type="entry name" value="HTH_MARR"/>
    <property type="match status" value="1"/>
</dbReference>
<dbReference type="InterPro" id="IPR036388">
    <property type="entry name" value="WH-like_DNA-bd_sf"/>
</dbReference>
<dbReference type="STRING" id="311410.LA5095_01347"/>
<evidence type="ECO:0000259" key="1">
    <source>
        <dbReference type="PROSITE" id="PS50995"/>
    </source>
</evidence>
<dbReference type="Proteomes" id="UP000049983">
    <property type="component" value="Unassembled WGS sequence"/>
</dbReference>
<dbReference type="GeneID" id="97669976"/>
<dbReference type="GO" id="GO:0006950">
    <property type="term" value="P:response to stress"/>
    <property type="evidence" value="ECO:0007669"/>
    <property type="project" value="TreeGrafter"/>
</dbReference>